<gene>
    <name evidence="5" type="ORF">M5D96_008910</name>
</gene>
<name>A0A9P9YJX1_9MUSC</name>
<proteinExistence type="predicted"/>
<feature type="domain" description="PLEKHM2 PH" evidence="4">
    <location>
        <begin position="72"/>
        <end position="194"/>
    </location>
</feature>
<reference evidence="5" key="1">
    <citation type="journal article" date="2023" name="Genome Biol. Evol.">
        <title>Long-read-based Genome Assembly of Drosophila gunungcola Reveals Fewer Chemosensory Genes in Flower-breeding Species.</title>
        <authorList>
            <person name="Negi A."/>
            <person name="Liao B.Y."/>
            <person name="Yeh S.D."/>
        </authorList>
    </citation>
    <scope>NUCLEOTIDE SEQUENCE</scope>
    <source>
        <strain evidence="5">Sukarami</strain>
    </source>
</reference>
<dbReference type="GO" id="GO:0005737">
    <property type="term" value="C:cytoplasm"/>
    <property type="evidence" value="ECO:0007669"/>
    <property type="project" value="UniProtKB-SubCell"/>
</dbReference>
<keyword evidence="6" id="KW-1185">Reference proteome</keyword>
<evidence type="ECO:0000313" key="5">
    <source>
        <dbReference type="EMBL" id="KAI8038221.1"/>
    </source>
</evidence>
<feature type="region of interest" description="Disordered" evidence="3">
    <location>
        <begin position="1"/>
        <end position="23"/>
    </location>
</feature>
<keyword evidence="2" id="KW-0963">Cytoplasm</keyword>
<evidence type="ECO:0000256" key="1">
    <source>
        <dbReference type="ARBA" id="ARBA00004496"/>
    </source>
</evidence>
<dbReference type="Pfam" id="PF23142">
    <property type="entry name" value="PH_PLEKHM2"/>
    <property type="match status" value="1"/>
</dbReference>
<feature type="compositionally biased region" description="Polar residues" evidence="3">
    <location>
        <begin position="1"/>
        <end position="21"/>
    </location>
</feature>
<evidence type="ECO:0000256" key="3">
    <source>
        <dbReference type="SAM" id="MobiDB-lite"/>
    </source>
</evidence>
<accession>A0A9P9YJX1</accession>
<comment type="subcellular location">
    <subcellularLocation>
        <location evidence="1">Cytoplasm</location>
    </subcellularLocation>
</comment>
<organism evidence="5 6">
    <name type="scientific">Drosophila gunungcola</name>
    <name type="common">fruit fly</name>
    <dbReference type="NCBI Taxonomy" id="103775"/>
    <lineage>
        <taxon>Eukaryota</taxon>
        <taxon>Metazoa</taxon>
        <taxon>Ecdysozoa</taxon>
        <taxon>Arthropoda</taxon>
        <taxon>Hexapoda</taxon>
        <taxon>Insecta</taxon>
        <taxon>Pterygota</taxon>
        <taxon>Neoptera</taxon>
        <taxon>Endopterygota</taxon>
        <taxon>Diptera</taxon>
        <taxon>Brachycera</taxon>
        <taxon>Muscomorpha</taxon>
        <taxon>Ephydroidea</taxon>
        <taxon>Drosophilidae</taxon>
        <taxon>Drosophila</taxon>
        <taxon>Sophophora</taxon>
    </lineage>
</organism>
<dbReference type="InterPro" id="IPR057288">
    <property type="entry name" value="PH_PLEKHM2"/>
</dbReference>
<evidence type="ECO:0000256" key="2">
    <source>
        <dbReference type="ARBA" id="ARBA00022490"/>
    </source>
</evidence>
<protein>
    <recommendedName>
        <fullName evidence="4">PLEKHM2 PH domain-containing protein</fullName>
    </recommendedName>
</protein>
<dbReference type="Proteomes" id="UP001059596">
    <property type="component" value="Unassembled WGS sequence"/>
</dbReference>
<dbReference type="AlphaFoldDB" id="A0A9P9YJX1"/>
<evidence type="ECO:0000313" key="6">
    <source>
        <dbReference type="Proteomes" id="UP001059596"/>
    </source>
</evidence>
<evidence type="ECO:0000259" key="4">
    <source>
        <dbReference type="Pfam" id="PF23142"/>
    </source>
</evidence>
<comment type="caution">
    <text evidence="5">The sequence shown here is derived from an EMBL/GenBank/DDBJ whole genome shotgun (WGS) entry which is preliminary data.</text>
</comment>
<sequence length="206" mass="23424">MLTNSLLTESAGSQISSSEADSNSHLKRAEEASLLPFASVLQSTNLLMSSSKKLIESEAAFLGAQPYKFNFSDFNNIDHRLKLYFYQSKFKENGEHFKWLAKGHIYNEQTQAMTEGLVVMSNCKCYLMEAFAEPHDEVAKWLRQVVGVSLSRLVTIELLPWKLGLSFSLRDWGGFTLLLHDMLRTDSLLTYLRRKTTLRVIICCGK</sequence>
<dbReference type="EMBL" id="JAMKOV010000008">
    <property type="protein sequence ID" value="KAI8038221.1"/>
    <property type="molecule type" value="Genomic_DNA"/>
</dbReference>